<proteinExistence type="predicted"/>
<keyword evidence="2 7" id="KW-0812">Transmembrane</keyword>
<dbReference type="Pfam" id="PF06814">
    <property type="entry name" value="GOST_TM"/>
    <property type="match status" value="1"/>
</dbReference>
<feature type="transmembrane region" description="Helical" evidence="7">
    <location>
        <begin position="259"/>
        <end position="282"/>
    </location>
</feature>
<gene>
    <name evidence="9" type="ORF">HBR001_LOCUS298</name>
</gene>
<dbReference type="AlphaFoldDB" id="A0AAV0SW95"/>
<keyword evidence="3" id="KW-0732">Signal</keyword>
<feature type="transmembrane region" description="Helical" evidence="7">
    <location>
        <begin position="414"/>
        <end position="439"/>
    </location>
</feature>
<evidence type="ECO:0000256" key="1">
    <source>
        <dbReference type="ARBA" id="ARBA00004141"/>
    </source>
</evidence>
<keyword evidence="5 7" id="KW-0472">Membrane</keyword>
<dbReference type="InterPro" id="IPR053937">
    <property type="entry name" value="GOST_TM"/>
</dbReference>
<sequence length="528" mass="58440">MPRRAAAALSRARGFARYRRNIRRLLLLVVLTVRRRDLLASGSIHTVHDKVTGCKITEQMFADGHGPWGLSGRSSVQINAVLRPLEEHEVQNAITIRRLEDYFDFGVVVVAYSAKAAAAVGFADRTVCSWNFSTSSNVDGRVEGGFYPMESDETLQVNRTFYPSDSGLQTALVVPCWKQKSVAFGYPVSADEYVAYPMADPLLQVDAAITFENPYGYLPGLLYGLLPFNGLLSLMYGALGVYFLVLINRHRQSVVQTHYFLLVVLLLATGESVAWFVTYNLLNRSGVPVCCPYPDSVLLSTFVKVLAGMVTRIATTLVSLGYGIVRMQISWPEVFVVSGLGVCYFIAVGALEVSHLANQSDGDVRPPAVWEALVIMTNVCFGGWIFLSLELTRKNLAAFGQTAKLQMYESLHRVLIAYVVTSFAIMAIEGAIYSGAIWLPWQYIWVVWAATRLLFFVILLIGVYMWRPTEHGLLYAQMDQLPSREPVTPSSIARGIELNQRVVSAADDENTESVKSMPSALPSKRTGT</sequence>
<feature type="transmembrane region" description="Helical" evidence="7">
    <location>
        <begin position="302"/>
        <end position="322"/>
    </location>
</feature>
<evidence type="ECO:0000256" key="6">
    <source>
        <dbReference type="SAM" id="MobiDB-lite"/>
    </source>
</evidence>
<comment type="subcellular location">
    <subcellularLocation>
        <location evidence="1">Membrane</location>
        <topology evidence="1">Multi-pass membrane protein</topology>
    </subcellularLocation>
</comment>
<dbReference type="InterPro" id="IPR009637">
    <property type="entry name" value="GPR107/GPR108-like"/>
</dbReference>
<feature type="transmembrane region" description="Helical" evidence="7">
    <location>
        <begin position="334"/>
        <end position="356"/>
    </location>
</feature>
<reference evidence="9" key="1">
    <citation type="submission" date="2022-12" db="EMBL/GenBank/DDBJ databases">
        <authorList>
            <person name="Webb A."/>
        </authorList>
    </citation>
    <scope>NUCLEOTIDE SEQUENCE</scope>
    <source>
        <strain evidence="9">Hp1</strain>
    </source>
</reference>
<evidence type="ECO:0000256" key="2">
    <source>
        <dbReference type="ARBA" id="ARBA00022692"/>
    </source>
</evidence>
<dbReference type="Proteomes" id="UP001162031">
    <property type="component" value="Unassembled WGS sequence"/>
</dbReference>
<evidence type="ECO:0000256" key="4">
    <source>
        <dbReference type="ARBA" id="ARBA00022989"/>
    </source>
</evidence>
<evidence type="ECO:0000256" key="7">
    <source>
        <dbReference type="SAM" id="Phobius"/>
    </source>
</evidence>
<dbReference type="GO" id="GO:0016020">
    <property type="term" value="C:membrane"/>
    <property type="evidence" value="ECO:0007669"/>
    <property type="project" value="UniProtKB-SubCell"/>
</dbReference>
<keyword evidence="10" id="KW-1185">Reference proteome</keyword>
<accession>A0AAV0SW95</accession>
<evidence type="ECO:0000259" key="8">
    <source>
        <dbReference type="Pfam" id="PF06814"/>
    </source>
</evidence>
<dbReference type="GO" id="GO:0005794">
    <property type="term" value="C:Golgi apparatus"/>
    <property type="evidence" value="ECO:0007669"/>
    <property type="project" value="TreeGrafter"/>
</dbReference>
<organism evidence="9 10">
    <name type="scientific">Hyaloperonospora brassicae</name>
    <name type="common">Brassica downy mildew</name>
    <name type="synonym">Peronospora brassicae</name>
    <dbReference type="NCBI Taxonomy" id="162125"/>
    <lineage>
        <taxon>Eukaryota</taxon>
        <taxon>Sar</taxon>
        <taxon>Stramenopiles</taxon>
        <taxon>Oomycota</taxon>
        <taxon>Peronosporomycetes</taxon>
        <taxon>Peronosporales</taxon>
        <taxon>Peronosporaceae</taxon>
        <taxon>Hyaloperonospora</taxon>
    </lineage>
</organism>
<feature type="transmembrane region" description="Helical" evidence="7">
    <location>
        <begin position="445"/>
        <end position="466"/>
    </location>
</feature>
<keyword evidence="4 7" id="KW-1133">Transmembrane helix</keyword>
<evidence type="ECO:0000256" key="5">
    <source>
        <dbReference type="ARBA" id="ARBA00023136"/>
    </source>
</evidence>
<evidence type="ECO:0000313" key="9">
    <source>
        <dbReference type="EMBL" id="CAI5709551.1"/>
    </source>
</evidence>
<protein>
    <recommendedName>
        <fullName evidence="8">GOST seven transmembrane domain-containing protein</fullName>
    </recommendedName>
</protein>
<feature type="transmembrane region" description="Helical" evidence="7">
    <location>
        <begin position="221"/>
        <end position="247"/>
    </location>
</feature>
<dbReference type="PANTHER" id="PTHR21229">
    <property type="entry name" value="LUNG SEVEN TRANSMEMBRANE RECEPTOR"/>
    <property type="match status" value="1"/>
</dbReference>
<dbReference type="PANTHER" id="PTHR21229:SF1">
    <property type="entry name" value="GH17801P"/>
    <property type="match status" value="1"/>
</dbReference>
<feature type="domain" description="GOST seven transmembrane" evidence="8">
    <location>
        <begin position="225"/>
        <end position="470"/>
    </location>
</feature>
<feature type="transmembrane region" description="Helical" evidence="7">
    <location>
        <begin position="368"/>
        <end position="387"/>
    </location>
</feature>
<evidence type="ECO:0000256" key="3">
    <source>
        <dbReference type="ARBA" id="ARBA00022729"/>
    </source>
</evidence>
<name>A0AAV0SW95_HYABA</name>
<evidence type="ECO:0000313" key="10">
    <source>
        <dbReference type="Proteomes" id="UP001162031"/>
    </source>
</evidence>
<feature type="region of interest" description="Disordered" evidence="6">
    <location>
        <begin position="505"/>
        <end position="528"/>
    </location>
</feature>
<dbReference type="EMBL" id="CANTFL010000034">
    <property type="protein sequence ID" value="CAI5709551.1"/>
    <property type="molecule type" value="Genomic_DNA"/>
</dbReference>
<comment type="caution">
    <text evidence="9">The sequence shown here is derived from an EMBL/GenBank/DDBJ whole genome shotgun (WGS) entry which is preliminary data.</text>
</comment>